<keyword evidence="12" id="KW-0539">Nucleus</keyword>
<gene>
    <name evidence="14" type="ORF">BIW11_14118</name>
</gene>
<evidence type="ECO:0000256" key="9">
    <source>
        <dbReference type="ARBA" id="ARBA00022842"/>
    </source>
</evidence>
<feature type="binding site" evidence="12">
    <location>
        <position position="298"/>
    </location>
    <ligand>
        <name>K(+)</name>
        <dbReference type="ChEBI" id="CHEBI:29103"/>
    </ligand>
</feature>
<dbReference type="Proteomes" id="UP000192247">
    <property type="component" value="Unassembled WGS sequence"/>
</dbReference>
<dbReference type="CDD" id="cd01174">
    <property type="entry name" value="ribokinase"/>
    <property type="match status" value="1"/>
</dbReference>
<keyword evidence="10 12" id="KW-0630">Potassium</keyword>
<feature type="binding site" evidence="12">
    <location>
        <begin position="260"/>
        <end position="261"/>
    </location>
    <ligand>
        <name>ATP</name>
        <dbReference type="ChEBI" id="CHEBI:30616"/>
    </ligand>
</feature>
<dbReference type="OrthoDB" id="415590at2759"/>
<evidence type="ECO:0000256" key="12">
    <source>
        <dbReference type="HAMAP-Rule" id="MF_03215"/>
    </source>
</evidence>
<accession>A0A1V9WYY5</accession>
<comment type="subunit">
    <text evidence="12">Homodimer.</text>
</comment>
<dbReference type="SUPFAM" id="SSF53613">
    <property type="entry name" value="Ribokinase-like"/>
    <property type="match status" value="1"/>
</dbReference>
<keyword evidence="12" id="KW-0963">Cytoplasm</keyword>
<keyword evidence="6 12" id="KW-0547">Nucleotide-binding</keyword>
<dbReference type="STRING" id="418985.A0A1V9WYY5"/>
<evidence type="ECO:0000256" key="4">
    <source>
        <dbReference type="ARBA" id="ARBA00022679"/>
    </source>
</evidence>
<evidence type="ECO:0000256" key="2">
    <source>
        <dbReference type="ARBA" id="ARBA00012035"/>
    </source>
</evidence>
<dbReference type="InterPro" id="IPR011877">
    <property type="entry name" value="Ribokinase"/>
</dbReference>
<feature type="binding site" evidence="12">
    <location>
        <begin position="41"/>
        <end position="45"/>
    </location>
    <ligand>
        <name>substrate</name>
    </ligand>
</feature>
<feature type="binding site" evidence="12">
    <location>
        <position position="293"/>
    </location>
    <ligand>
        <name>K(+)</name>
        <dbReference type="ChEBI" id="CHEBI:29103"/>
    </ligand>
</feature>
<comment type="similarity">
    <text evidence="12">Belongs to the carbohydrate kinase PfkB family. Ribokinase subfamily.</text>
</comment>
<feature type="binding site" evidence="12">
    <location>
        <position position="296"/>
    </location>
    <ligand>
        <name>K(+)</name>
        <dbReference type="ChEBI" id="CHEBI:29103"/>
    </ligand>
</feature>
<dbReference type="InterPro" id="IPR002139">
    <property type="entry name" value="Ribo/fructo_kinase"/>
</dbReference>
<feature type="binding site" evidence="12">
    <location>
        <position position="302"/>
    </location>
    <ligand>
        <name>K(+)</name>
        <dbReference type="ChEBI" id="CHEBI:29103"/>
    </ligand>
</feature>
<comment type="similarity">
    <text evidence="1">Belongs to the carbohydrate kinase pfkB family.</text>
</comment>
<dbReference type="Gene3D" id="3.40.1190.20">
    <property type="match status" value="1"/>
</dbReference>
<evidence type="ECO:0000256" key="3">
    <source>
        <dbReference type="ARBA" id="ARBA00016943"/>
    </source>
</evidence>
<feature type="binding site" evidence="12">
    <location>
        <position position="188"/>
    </location>
    <ligand>
        <name>ATP</name>
        <dbReference type="ChEBI" id="CHEBI:30616"/>
    </ligand>
</feature>
<name>A0A1V9WYY5_9ACAR</name>
<evidence type="ECO:0000256" key="6">
    <source>
        <dbReference type="ARBA" id="ARBA00022741"/>
    </source>
</evidence>
<feature type="binding site" evidence="12">
    <location>
        <position position="255"/>
    </location>
    <ligand>
        <name>K(+)</name>
        <dbReference type="ChEBI" id="CHEBI:29103"/>
    </ligand>
</feature>
<reference evidence="14 15" key="1">
    <citation type="journal article" date="2017" name="Gigascience">
        <title>Draft genome of the honey bee ectoparasitic mite, Tropilaelaps mercedesae, is shaped by the parasitic life history.</title>
        <authorList>
            <person name="Dong X."/>
            <person name="Armstrong S.D."/>
            <person name="Xia D."/>
            <person name="Makepeace B.L."/>
            <person name="Darby A.C."/>
            <person name="Kadowaki T."/>
        </authorList>
    </citation>
    <scope>NUCLEOTIDE SEQUENCE [LARGE SCALE GENOMIC DNA]</scope>
    <source>
        <strain evidence="14">Wuxi-XJTLU</strain>
    </source>
</reference>
<dbReference type="GO" id="GO:0019303">
    <property type="term" value="P:D-ribose catabolic process"/>
    <property type="evidence" value="ECO:0007669"/>
    <property type="project" value="UniProtKB-UniRule"/>
</dbReference>
<keyword evidence="9 12" id="KW-0460">Magnesium</keyword>
<comment type="caution">
    <text evidence="12">Lacks conserved residue(s) required for the propagation of feature annotation.</text>
</comment>
<feature type="binding site" evidence="12">
    <location>
        <position position="261"/>
    </location>
    <ligand>
        <name>substrate</name>
    </ligand>
</feature>
<dbReference type="PRINTS" id="PR00990">
    <property type="entry name" value="RIBOKINASE"/>
</dbReference>
<dbReference type="HAMAP" id="MF_01987">
    <property type="entry name" value="Ribokinase"/>
    <property type="match status" value="1"/>
</dbReference>
<dbReference type="UniPathway" id="UPA00916">
    <property type="reaction ID" value="UER00889"/>
</dbReference>
<dbReference type="PANTHER" id="PTHR10584:SF166">
    <property type="entry name" value="RIBOKINASE"/>
    <property type="match status" value="1"/>
</dbReference>
<evidence type="ECO:0000256" key="5">
    <source>
        <dbReference type="ARBA" id="ARBA00022723"/>
    </source>
</evidence>
<dbReference type="InterPro" id="IPR029056">
    <property type="entry name" value="Ribokinase-like"/>
</dbReference>
<organism evidence="14 15">
    <name type="scientific">Tropilaelaps mercedesae</name>
    <dbReference type="NCBI Taxonomy" id="418985"/>
    <lineage>
        <taxon>Eukaryota</taxon>
        <taxon>Metazoa</taxon>
        <taxon>Ecdysozoa</taxon>
        <taxon>Arthropoda</taxon>
        <taxon>Chelicerata</taxon>
        <taxon>Arachnida</taxon>
        <taxon>Acari</taxon>
        <taxon>Parasitiformes</taxon>
        <taxon>Mesostigmata</taxon>
        <taxon>Gamasina</taxon>
        <taxon>Dermanyssoidea</taxon>
        <taxon>Laelapidae</taxon>
        <taxon>Tropilaelaps</taxon>
    </lineage>
</organism>
<evidence type="ECO:0000256" key="8">
    <source>
        <dbReference type="ARBA" id="ARBA00022840"/>
    </source>
</evidence>
<comment type="activity regulation">
    <text evidence="12">Activated by a monovalent cation that binds near, but not in, the active site. The most likely occupant of the site in vivo is potassium. Ion binding induces a conformational change that may alter substrate affinity.</text>
</comment>
<feature type="domain" description="Carbohydrate kinase PfkB" evidence="13">
    <location>
        <begin position="5"/>
        <end position="305"/>
    </location>
</feature>
<dbReference type="PROSITE" id="PS00583">
    <property type="entry name" value="PFKB_KINASES_1"/>
    <property type="match status" value="1"/>
</dbReference>
<comment type="function">
    <text evidence="12">Catalyzes the phosphorylation of ribose at O-5 in a reaction requiring ATP and magnesium. The resulting D-ribose-5-phosphate can then be used either for sythesis of nucleotides, histidine, and tryptophan, or as a component of the pentose phosphate pathway.</text>
</comment>
<comment type="caution">
    <text evidence="14">The sequence shown here is derived from an EMBL/GenBank/DDBJ whole genome shotgun (WGS) entry which is preliminary data.</text>
</comment>
<evidence type="ECO:0000313" key="14">
    <source>
        <dbReference type="EMBL" id="OQR66493.1"/>
    </source>
</evidence>
<dbReference type="Pfam" id="PF00294">
    <property type="entry name" value="PfkB"/>
    <property type="match status" value="1"/>
</dbReference>
<feature type="binding site" evidence="12">
    <location>
        <begin position="227"/>
        <end position="232"/>
    </location>
    <ligand>
        <name>ATP</name>
        <dbReference type="ChEBI" id="CHEBI:30616"/>
    </ligand>
</feature>
<proteinExistence type="inferred from homology"/>
<feature type="active site" description="Proton acceptor" evidence="12">
    <location>
        <position position="261"/>
    </location>
</feature>
<comment type="cofactor">
    <cofactor evidence="12">
        <name>Mg(2+)</name>
        <dbReference type="ChEBI" id="CHEBI:18420"/>
    </cofactor>
    <text evidence="12">Requires a divalent cation, most likely magnesium in vivo, as an electrophilic catalyst to aid phosphoryl group transfer. It is the chelate of the metal and the nucleotide that is the actual substrate.</text>
</comment>
<feature type="binding site" evidence="12">
    <location>
        <position position="257"/>
    </location>
    <ligand>
        <name>K(+)</name>
        <dbReference type="ChEBI" id="CHEBI:29103"/>
    </ligand>
</feature>
<keyword evidence="15" id="KW-1185">Reference proteome</keyword>
<dbReference type="InterPro" id="IPR011611">
    <property type="entry name" value="PfkB_dom"/>
</dbReference>
<dbReference type="AlphaFoldDB" id="A0A1V9WYY5"/>
<keyword evidence="11 12" id="KW-0119">Carbohydrate metabolism</keyword>
<keyword evidence="4 12" id="KW-0808">Transferase</keyword>
<keyword evidence="7 12" id="KW-0418">Kinase</keyword>
<evidence type="ECO:0000256" key="10">
    <source>
        <dbReference type="ARBA" id="ARBA00022958"/>
    </source>
</evidence>
<feature type="binding site" evidence="12">
    <location>
        <begin position="13"/>
        <end position="15"/>
    </location>
    <ligand>
        <name>substrate</name>
    </ligand>
</feature>
<feature type="binding site" evidence="12">
    <location>
        <position position="142"/>
    </location>
    <ligand>
        <name>substrate</name>
    </ligand>
</feature>
<evidence type="ECO:0000256" key="1">
    <source>
        <dbReference type="ARBA" id="ARBA00005380"/>
    </source>
</evidence>
<comment type="subcellular location">
    <subcellularLocation>
        <location evidence="12">Cytoplasm</location>
    </subcellularLocation>
    <subcellularLocation>
        <location evidence="12">Nucleus</location>
    </subcellularLocation>
</comment>
<comment type="catalytic activity">
    <reaction evidence="12">
        <text>D-ribose + ATP = D-ribose 5-phosphate + ADP + H(+)</text>
        <dbReference type="Rhea" id="RHEA:13697"/>
        <dbReference type="ChEBI" id="CHEBI:15378"/>
        <dbReference type="ChEBI" id="CHEBI:30616"/>
        <dbReference type="ChEBI" id="CHEBI:47013"/>
        <dbReference type="ChEBI" id="CHEBI:78346"/>
        <dbReference type="ChEBI" id="CHEBI:456216"/>
        <dbReference type="EC" id="2.7.1.15"/>
    </reaction>
</comment>
<dbReference type="GO" id="GO:0005829">
    <property type="term" value="C:cytosol"/>
    <property type="evidence" value="ECO:0007669"/>
    <property type="project" value="TreeGrafter"/>
</dbReference>
<sequence length="314" mass="34106">MPQSEVIVSGGCVTDLMVYTPRFPEPGETLVAQTFQYDYGGKGANVAFMCSRLGLNSALLAKLGDDFFGKNYLRYLETAGINVDQVTIENNCLSPSSNITVTANGENTIAYFPGSADRLTEADVDRAESLFQSAKVFACVFESPLPSIHRALMLSRKHGVTTYVNAAPIVATPLPRECLPLIDYICVNETEGSALVCQMEGRPREHLDDSKIADFLLDGGVGTVILTKGEKGAKFCQKFGKPLLVPVDPVEKVVDTTGAGDAFNGAFLYQLVRNRTLSTEAMVRNACCIASLTVQRKGTQASYPHRDEIPERFL</sequence>
<evidence type="ECO:0000259" key="13">
    <source>
        <dbReference type="Pfam" id="PF00294"/>
    </source>
</evidence>
<dbReference type="EMBL" id="MNPL01032276">
    <property type="protein sequence ID" value="OQR66493.1"/>
    <property type="molecule type" value="Genomic_DNA"/>
</dbReference>
<dbReference type="InterPro" id="IPR002173">
    <property type="entry name" value="Carboh/pur_kinase_PfkB_CS"/>
</dbReference>
<keyword evidence="8 12" id="KW-0067">ATP-binding</keyword>
<protein>
    <recommendedName>
        <fullName evidence="3 12">Ribokinase</fullName>
        <shortName evidence="12">RK</shortName>
        <ecNumber evidence="2 12">2.7.1.15</ecNumber>
    </recommendedName>
</protein>
<evidence type="ECO:0000256" key="7">
    <source>
        <dbReference type="ARBA" id="ARBA00022777"/>
    </source>
</evidence>
<dbReference type="InParanoid" id="A0A1V9WYY5"/>
<keyword evidence="5 12" id="KW-0479">Metal-binding</keyword>
<dbReference type="GO" id="GO:0046872">
    <property type="term" value="F:metal ion binding"/>
    <property type="evidence" value="ECO:0007669"/>
    <property type="project" value="UniProtKB-KW"/>
</dbReference>
<dbReference type="PANTHER" id="PTHR10584">
    <property type="entry name" value="SUGAR KINASE"/>
    <property type="match status" value="1"/>
</dbReference>
<comment type="pathway">
    <text evidence="12">Carbohydrate metabolism; D-ribose degradation; D-ribose 5-phosphate from beta-D-ribopyranose: step 2/2.</text>
</comment>
<dbReference type="PROSITE" id="PS00584">
    <property type="entry name" value="PFKB_KINASES_2"/>
    <property type="match status" value="1"/>
</dbReference>
<evidence type="ECO:0000313" key="15">
    <source>
        <dbReference type="Proteomes" id="UP000192247"/>
    </source>
</evidence>
<dbReference type="EC" id="2.7.1.15" evidence="2 12"/>
<dbReference type="GO" id="GO:0005634">
    <property type="term" value="C:nucleus"/>
    <property type="evidence" value="ECO:0007669"/>
    <property type="project" value="UniProtKB-SubCell"/>
</dbReference>
<evidence type="ECO:0000256" key="11">
    <source>
        <dbReference type="ARBA" id="ARBA00023277"/>
    </source>
</evidence>
<dbReference type="GO" id="GO:0004747">
    <property type="term" value="F:ribokinase activity"/>
    <property type="evidence" value="ECO:0007669"/>
    <property type="project" value="UniProtKB-UniRule"/>
</dbReference>
<dbReference type="GO" id="GO:0005524">
    <property type="term" value="F:ATP binding"/>
    <property type="evidence" value="ECO:0007669"/>
    <property type="project" value="UniProtKB-UniRule"/>
</dbReference>
<dbReference type="FunCoup" id="A0A1V9WYY5">
    <property type="interactions" value="602"/>
</dbReference>